<protein>
    <submittedName>
        <fullName evidence="3">Uncharacterized protein</fullName>
    </submittedName>
</protein>
<reference evidence="3" key="1">
    <citation type="submission" date="2021-02" db="EMBL/GenBank/DDBJ databases">
        <authorList>
            <person name="Nowell W R."/>
        </authorList>
    </citation>
    <scope>NUCLEOTIDE SEQUENCE</scope>
</reference>
<proteinExistence type="predicted"/>
<name>A0A8S2IBS5_9BILA</name>
<feature type="region of interest" description="Disordered" evidence="1">
    <location>
        <begin position="94"/>
        <end position="132"/>
    </location>
</feature>
<evidence type="ECO:0000313" key="2">
    <source>
        <dbReference type="EMBL" id="CAF0969055.1"/>
    </source>
</evidence>
<dbReference type="Proteomes" id="UP000677228">
    <property type="component" value="Unassembled WGS sequence"/>
</dbReference>
<evidence type="ECO:0000313" key="3">
    <source>
        <dbReference type="EMBL" id="CAF3740670.1"/>
    </source>
</evidence>
<gene>
    <name evidence="2" type="ORF">OVA965_LOCUS13002</name>
    <name evidence="3" type="ORF">TMI583_LOCUS13006</name>
</gene>
<dbReference type="Proteomes" id="UP000682733">
    <property type="component" value="Unassembled WGS sequence"/>
</dbReference>
<comment type="caution">
    <text evidence="3">The sequence shown here is derived from an EMBL/GenBank/DDBJ whole genome shotgun (WGS) entry which is preliminary data.</text>
</comment>
<accession>A0A8S2IBS5</accession>
<dbReference type="EMBL" id="CAJNOK010005338">
    <property type="protein sequence ID" value="CAF0969055.1"/>
    <property type="molecule type" value="Genomic_DNA"/>
</dbReference>
<sequence>MLERKHHHATIPPSPSHYDTIESEALANIKYHITQVIHVKGRHNCLPDDLSRNPIDVTDELMEIEYGLEVPEPHRHDGDRVSYGSKLADVVGVTTSSADNKEQAQATADQSETETDDTDDSKPQELEPTTYSVLPHHLDITHLIEEQRQDPEIRKKLVEIQTNPTKHPYLFEDSVLYKLHLRDGGKTVSKLRQITNDNLAVSHEERQISNVYSGTQANSSNFSKIFLKNAATQTRFRPCSWVSSTGLWYKTW</sequence>
<evidence type="ECO:0000313" key="4">
    <source>
        <dbReference type="Proteomes" id="UP000682733"/>
    </source>
</evidence>
<organism evidence="3 4">
    <name type="scientific">Didymodactylos carnosus</name>
    <dbReference type="NCBI Taxonomy" id="1234261"/>
    <lineage>
        <taxon>Eukaryota</taxon>
        <taxon>Metazoa</taxon>
        <taxon>Spiralia</taxon>
        <taxon>Gnathifera</taxon>
        <taxon>Rotifera</taxon>
        <taxon>Eurotatoria</taxon>
        <taxon>Bdelloidea</taxon>
        <taxon>Philodinida</taxon>
        <taxon>Philodinidae</taxon>
        <taxon>Didymodactylos</taxon>
    </lineage>
</organism>
<dbReference type="AlphaFoldDB" id="A0A8S2IBS5"/>
<evidence type="ECO:0000256" key="1">
    <source>
        <dbReference type="SAM" id="MobiDB-lite"/>
    </source>
</evidence>
<dbReference type="EMBL" id="CAJOBA010005344">
    <property type="protein sequence ID" value="CAF3740670.1"/>
    <property type="molecule type" value="Genomic_DNA"/>
</dbReference>